<organism evidence="1 2">
    <name type="scientific">[Pantoea] beijingensis</name>
    <dbReference type="NCBI Taxonomy" id="1324864"/>
    <lineage>
        <taxon>Bacteria</taxon>
        <taxon>Pseudomonadati</taxon>
        <taxon>Pseudomonadota</taxon>
        <taxon>Gammaproteobacteria</taxon>
        <taxon>Enterobacterales</taxon>
        <taxon>Erwiniaceae</taxon>
        <taxon>Erwinia</taxon>
    </lineage>
</organism>
<reference evidence="1 2" key="1">
    <citation type="submission" date="2014-04" db="EMBL/GenBank/DDBJ databases">
        <title>Draft genome sequence of Pantoea beijingensis strain LMG 27579, an emerging pathogen to Pleurotus eryngii with potential industrial application.</title>
        <authorList>
            <person name="Xu F."/>
            <person name="Liu Y."/>
            <person name="Wang S."/>
            <person name="Yin Y."/>
            <person name="Ma Y."/>
            <person name="Zhao S."/>
            <person name="Rong C."/>
        </authorList>
    </citation>
    <scope>NUCLEOTIDE SEQUENCE [LARGE SCALE GENOMIC DNA]</scope>
    <source>
        <strain evidence="1 2">LMG 27579</strain>
    </source>
</reference>
<sequence>MKSLPRLTDDAVIDLAREGGFAYIPKLSGARRITLSQLPAPQKERVCDILRQAFPFGEAPGAQSQAGHGDCFYYRIQISYATTHQTGDIVLLIPENRASPELKALWQRGE</sequence>
<comment type="caution">
    <text evidence="1">The sequence shown here is derived from an EMBL/GenBank/DDBJ whole genome shotgun (WGS) entry which is preliminary data.</text>
</comment>
<protein>
    <submittedName>
        <fullName evidence="1">Uncharacterized protein</fullName>
    </submittedName>
</protein>
<evidence type="ECO:0000313" key="2">
    <source>
        <dbReference type="Proteomes" id="UP000288794"/>
    </source>
</evidence>
<accession>A0A443IFY9</accession>
<dbReference type="InterPro" id="IPR049457">
    <property type="entry name" value="Emfourin"/>
</dbReference>
<evidence type="ECO:0000313" key="1">
    <source>
        <dbReference type="EMBL" id="RWR02997.1"/>
    </source>
</evidence>
<dbReference type="Proteomes" id="UP000288794">
    <property type="component" value="Unassembled WGS sequence"/>
</dbReference>
<gene>
    <name evidence="1" type="ORF">ED28_05485</name>
</gene>
<dbReference type="RefSeq" id="WP_128175998.1">
    <property type="nucleotide sequence ID" value="NZ_CP071409.1"/>
</dbReference>
<dbReference type="AlphaFoldDB" id="A0A443IFY9"/>
<dbReference type="Pfam" id="PF20242">
    <property type="entry name" value="Emfourin"/>
    <property type="match status" value="1"/>
</dbReference>
<proteinExistence type="predicted"/>
<keyword evidence="2" id="KW-1185">Reference proteome</keyword>
<dbReference type="EMBL" id="JMEE01000006">
    <property type="protein sequence ID" value="RWR02997.1"/>
    <property type="molecule type" value="Genomic_DNA"/>
</dbReference>
<name>A0A443IFY9_9GAMM</name>